<dbReference type="SUPFAM" id="SSF101790">
    <property type="entry name" value="Aminomethyltransferase beta-barrel domain"/>
    <property type="match status" value="1"/>
</dbReference>
<evidence type="ECO:0000256" key="6">
    <source>
        <dbReference type="ARBA" id="ARBA00047665"/>
    </source>
</evidence>
<evidence type="ECO:0000256" key="1">
    <source>
        <dbReference type="ARBA" id="ARBA00008609"/>
    </source>
</evidence>
<dbReference type="Pfam" id="PF01571">
    <property type="entry name" value="GCV_T"/>
    <property type="match status" value="1"/>
</dbReference>
<dbReference type="InterPro" id="IPR027266">
    <property type="entry name" value="TrmE/GcvT-like"/>
</dbReference>
<dbReference type="NCBIfam" id="NF010093">
    <property type="entry name" value="PRK13579.1"/>
    <property type="match status" value="1"/>
</dbReference>
<accession>A0ABQ4QVS8</accession>
<dbReference type="InterPro" id="IPR006222">
    <property type="entry name" value="GCVT_N"/>
</dbReference>
<dbReference type="PANTHER" id="PTHR43757">
    <property type="entry name" value="AMINOMETHYLTRANSFERASE"/>
    <property type="match status" value="1"/>
</dbReference>
<evidence type="ECO:0000259" key="8">
    <source>
        <dbReference type="Pfam" id="PF08669"/>
    </source>
</evidence>
<evidence type="ECO:0000256" key="2">
    <source>
        <dbReference type="ARBA" id="ARBA00012616"/>
    </source>
</evidence>
<dbReference type="EC" id="2.1.2.10" evidence="2"/>
<feature type="domain" description="Aminomethyltransferase C-terminal" evidence="8">
    <location>
        <begin position="302"/>
        <end position="379"/>
    </location>
</feature>
<evidence type="ECO:0000313" key="9">
    <source>
        <dbReference type="EMBL" id="GJD49319.1"/>
    </source>
</evidence>
<dbReference type="Gene3D" id="4.10.1250.10">
    <property type="entry name" value="Aminomethyltransferase fragment"/>
    <property type="match status" value="1"/>
</dbReference>
<dbReference type="Pfam" id="PF08669">
    <property type="entry name" value="GCV_T_C"/>
    <property type="match status" value="1"/>
</dbReference>
<dbReference type="PIRSF" id="PIRSF006487">
    <property type="entry name" value="GcvT"/>
    <property type="match status" value="1"/>
</dbReference>
<name>A0ABQ4QVS8_9HYPH</name>
<comment type="similarity">
    <text evidence="1">Belongs to the GcvT family.</text>
</comment>
<reference evidence="9" key="2">
    <citation type="submission" date="2021-08" db="EMBL/GenBank/DDBJ databases">
        <authorList>
            <person name="Tani A."/>
            <person name="Ola A."/>
            <person name="Ogura Y."/>
            <person name="Katsura K."/>
            <person name="Hayashi T."/>
        </authorList>
    </citation>
    <scope>NUCLEOTIDE SEQUENCE</scope>
    <source>
        <strain evidence="9">KCTC 52305</strain>
    </source>
</reference>
<comment type="caution">
    <text evidence="9">The sequence shown here is derived from an EMBL/GenBank/DDBJ whole genome shotgun (WGS) entry which is preliminary data.</text>
</comment>
<dbReference type="PANTHER" id="PTHR43757:SF2">
    <property type="entry name" value="AMINOMETHYLTRANSFERASE, MITOCHONDRIAL"/>
    <property type="match status" value="1"/>
</dbReference>
<dbReference type="InterPro" id="IPR006223">
    <property type="entry name" value="GcvT"/>
</dbReference>
<evidence type="ECO:0000259" key="7">
    <source>
        <dbReference type="Pfam" id="PF01571"/>
    </source>
</evidence>
<dbReference type="RefSeq" id="WP_128565290.1">
    <property type="nucleotide sequence ID" value="NZ_BPQH01000005.1"/>
</dbReference>
<organism evidence="9 10">
    <name type="scientific">Methylobacterium crusticola</name>
    <dbReference type="NCBI Taxonomy" id="1697972"/>
    <lineage>
        <taxon>Bacteria</taxon>
        <taxon>Pseudomonadati</taxon>
        <taxon>Pseudomonadota</taxon>
        <taxon>Alphaproteobacteria</taxon>
        <taxon>Hyphomicrobiales</taxon>
        <taxon>Methylobacteriaceae</taxon>
        <taxon>Methylobacterium</taxon>
    </lineage>
</organism>
<dbReference type="NCBIfam" id="NF001567">
    <property type="entry name" value="PRK00389.1"/>
    <property type="match status" value="1"/>
</dbReference>
<dbReference type="Proteomes" id="UP001055167">
    <property type="component" value="Unassembled WGS sequence"/>
</dbReference>
<evidence type="ECO:0000256" key="4">
    <source>
        <dbReference type="ARBA" id="ARBA00022679"/>
    </source>
</evidence>
<protein>
    <recommendedName>
        <fullName evidence="2">aminomethyltransferase</fullName>
        <ecNumber evidence="2">2.1.2.10</ecNumber>
    </recommendedName>
    <alternativeName>
        <fullName evidence="5">Glycine cleavage system T protein</fullName>
    </alternativeName>
</protein>
<dbReference type="InterPro" id="IPR029043">
    <property type="entry name" value="GcvT/YgfZ_C"/>
</dbReference>
<reference evidence="9" key="1">
    <citation type="journal article" date="2021" name="Front. Microbiol.">
        <title>Comprehensive Comparative Genomics and Phenotyping of Methylobacterium Species.</title>
        <authorList>
            <person name="Alessa O."/>
            <person name="Ogura Y."/>
            <person name="Fujitani Y."/>
            <person name="Takami H."/>
            <person name="Hayashi T."/>
            <person name="Sahin N."/>
            <person name="Tani A."/>
        </authorList>
    </citation>
    <scope>NUCLEOTIDE SEQUENCE</scope>
    <source>
        <strain evidence="9">KCTC 52305</strain>
    </source>
</reference>
<sequence>MSVDTAAVPSLRETPLHGLHRDAGARMVPFAGYAMPLQYPLGLLKEHLHTRQAAGLFDVSHMGQIAVRPRSGAMADAARALETVLPVDVLGLAPGRQRYGLLTSQAGGILDDLMLAHLGDHYLLVVNAANKASDLAHLLDAVGQDCEVEALDRALIALQGPGAEAALARLVPEAGAMRFMDARRVTVGDGEAAREAVVVRSGYTGEDGFEIALPADAAVAFTRALLADAGVRPAGLGARDSLRLEAGLCLHGSDIDPGTTPAEAGLAWAIPKVRRRGGAREGGFPGAARILQEIAEGPARLRVGLRPEGRTPVRAGAALFPDEAAAEPVGAVTSGGFGPSLEAPVAMGYLPAALAVPGTRLFAEVRGQRLPVAVAGLPFRPAGFKRT</sequence>
<dbReference type="InterPro" id="IPR028896">
    <property type="entry name" value="GcvT/YgfZ/DmdA"/>
</dbReference>
<dbReference type="NCBIfam" id="TIGR00528">
    <property type="entry name" value="gcvT"/>
    <property type="match status" value="1"/>
</dbReference>
<evidence type="ECO:0000313" key="10">
    <source>
        <dbReference type="Proteomes" id="UP001055167"/>
    </source>
</evidence>
<dbReference type="Gene3D" id="2.40.30.110">
    <property type="entry name" value="Aminomethyltransferase beta-barrel domains"/>
    <property type="match status" value="1"/>
</dbReference>
<evidence type="ECO:0000256" key="5">
    <source>
        <dbReference type="ARBA" id="ARBA00031395"/>
    </source>
</evidence>
<dbReference type="Gene3D" id="3.30.1360.120">
    <property type="entry name" value="Probable tRNA modification gtpase trme, domain 1"/>
    <property type="match status" value="1"/>
</dbReference>
<keyword evidence="10" id="KW-1185">Reference proteome</keyword>
<keyword evidence="4" id="KW-0808">Transferase</keyword>
<dbReference type="EMBL" id="BPQH01000005">
    <property type="protein sequence ID" value="GJD49319.1"/>
    <property type="molecule type" value="Genomic_DNA"/>
</dbReference>
<feature type="domain" description="GCVT N-terminal" evidence="7">
    <location>
        <begin position="16"/>
        <end position="271"/>
    </location>
</feature>
<keyword evidence="3" id="KW-0032">Aminotransferase</keyword>
<comment type="catalytic activity">
    <reaction evidence="6">
        <text>N(6)-[(R)-S(8)-aminomethyldihydrolipoyl]-L-lysyl-[protein] + (6S)-5,6,7,8-tetrahydrofolate = N(6)-[(R)-dihydrolipoyl]-L-lysyl-[protein] + (6R)-5,10-methylene-5,6,7,8-tetrahydrofolate + NH4(+)</text>
        <dbReference type="Rhea" id="RHEA:16945"/>
        <dbReference type="Rhea" id="RHEA-COMP:10475"/>
        <dbReference type="Rhea" id="RHEA-COMP:10492"/>
        <dbReference type="ChEBI" id="CHEBI:15636"/>
        <dbReference type="ChEBI" id="CHEBI:28938"/>
        <dbReference type="ChEBI" id="CHEBI:57453"/>
        <dbReference type="ChEBI" id="CHEBI:83100"/>
        <dbReference type="ChEBI" id="CHEBI:83143"/>
        <dbReference type="EC" id="2.1.2.10"/>
    </reaction>
</comment>
<proteinExistence type="inferred from homology"/>
<dbReference type="InterPro" id="IPR013977">
    <property type="entry name" value="GcvT_C"/>
</dbReference>
<dbReference type="SUPFAM" id="SSF103025">
    <property type="entry name" value="Folate-binding domain"/>
    <property type="match status" value="1"/>
</dbReference>
<gene>
    <name evidence="9" type="primary">gcvT</name>
    <name evidence="9" type="ORF">OPKNFCMD_2049</name>
</gene>
<dbReference type="Gene3D" id="3.30.70.1400">
    <property type="entry name" value="Aminomethyltransferase beta-barrel domains"/>
    <property type="match status" value="1"/>
</dbReference>
<evidence type="ECO:0000256" key="3">
    <source>
        <dbReference type="ARBA" id="ARBA00022576"/>
    </source>
</evidence>